<evidence type="ECO:0000259" key="12">
    <source>
        <dbReference type="Pfam" id="PF23231"/>
    </source>
</evidence>
<feature type="non-terminal residue" evidence="14">
    <location>
        <position position="708"/>
    </location>
</feature>
<sequence length="708" mass="84156">MIMDNSPLIIETDDLQYEEELLRNPFSVKHWQRYIEHQKDASPEKLNKVYERSLLQMPGSYKLWHQYLRLRMQQVKGRCITDPEFESVNNTFERGLVFMHKMPRTFDRALCALPITQHNRIWPLYLKFVMTHPIPETAVRVWRRYLKLCPEDTEDYITYLISIGRLEEAAKKYEWCVNTDSFTSKYGKSKHQLWSELCELISKNPQETSLKNAEAIIRHGLQRYTDQVGMLWNSLAEFYIISALFERARDVFEEGLRSVMTVRDFTQVFDAYAQFEELMLKKRMEEVGVEVDEEEEIDLELRLARYEDLMQRRPLLLNSVMLRQNPHNCLEWQKRVTLYEGKPKMIVATYMEAVKTIDPKQATGKLFSLWVNFAKFYEENNQIVDARIIFQRATEVAYVKVDDLASIPNYCSILTWISNEEEALKLMKRATAPPPHKVAYNDESEPVQRRVYKSLKLWSMYADLEECLGTFKSCKAVYDRIIDLRIATPQIIINYGMFLQENNYFEEAFKAYEKGISLFKWPYVYDIWNTYLTKFLERYMGTKIERARDLFEQCLEKCPPSYARNLYLLYAKMEEDHGLARHAMQVYSRATKAVPPEEKLAIYNIYLQHAQQIYGVTRTREIYQEAIDDLPDEGAREMCLRFSEMERKLGEIDRAREIYAYCSQICDPRITAEFWAKWTDFEVAHGNEDTMKELLRIKRSMQAKYNTQ</sequence>
<dbReference type="FunFam" id="1.25.40.10:FF:000023">
    <property type="entry name" value="Pre-mRNA-splicing factor SYF1"/>
    <property type="match status" value="1"/>
</dbReference>
<keyword evidence="8" id="KW-0539">Nucleus</keyword>
<feature type="domain" description="Pre-mRNA-splicing factor Syf1-like N-terminal HAT-repeats" evidence="13">
    <location>
        <begin position="13"/>
        <end position="151"/>
    </location>
</feature>
<evidence type="ECO:0000256" key="6">
    <source>
        <dbReference type="ARBA" id="ARBA00022737"/>
    </source>
</evidence>
<evidence type="ECO:0000256" key="7">
    <source>
        <dbReference type="ARBA" id="ARBA00023187"/>
    </source>
</evidence>
<feature type="domain" description="Pre-mRNA-splicing factor Syf1/CRNKL1-like C-terminal HAT-repeats" evidence="12">
    <location>
        <begin position="359"/>
        <end position="708"/>
    </location>
</feature>
<dbReference type="FunFam" id="1.25.40.10:FF:000038">
    <property type="entry name" value="Putative pre-mRNA-splicing factor SYF1"/>
    <property type="match status" value="1"/>
</dbReference>
<evidence type="ECO:0000256" key="1">
    <source>
        <dbReference type="ARBA" id="ARBA00004123"/>
    </source>
</evidence>
<dbReference type="EMBL" id="JAHLQT010024847">
    <property type="protein sequence ID" value="KAG7164938.1"/>
    <property type="molecule type" value="Genomic_DNA"/>
</dbReference>
<dbReference type="Gene3D" id="1.25.40.10">
    <property type="entry name" value="Tetratricopeptide repeat domain"/>
    <property type="match status" value="2"/>
</dbReference>
<dbReference type="GO" id="GO:0000349">
    <property type="term" value="P:generation of catalytic spliceosome for first transesterification step"/>
    <property type="evidence" value="ECO:0007669"/>
    <property type="project" value="TreeGrafter"/>
</dbReference>
<keyword evidence="5" id="KW-0747">Spliceosome</keyword>
<dbReference type="InterPro" id="IPR056350">
    <property type="entry name" value="HAT_Syf1_central"/>
</dbReference>
<protein>
    <recommendedName>
        <fullName evidence="9">Pre-mRNA-splicing factor SYF1</fullName>
    </recommendedName>
    <alternativeName>
        <fullName evidence="10">Pre-mRNA-splicing factor syf1</fullName>
    </alternativeName>
</protein>
<name>A0A8J5K1Q9_HOMAM</name>
<dbReference type="InterPro" id="IPR011990">
    <property type="entry name" value="TPR-like_helical_dom_sf"/>
</dbReference>
<dbReference type="Pfam" id="PF23233">
    <property type="entry name" value="HAT_Syf1_CNRKL1_N"/>
    <property type="match status" value="1"/>
</dbReference>
<keyword evidence="7" id="KW-0508">mRNA splicing</keyword>
<comment type="subunit">
    <text evidence="3">Associated with the spliceosome.</text>
</comment>
<dbReference type="GO" id="GO:0071007">
    <property type="term" value="C:U2-type catalytic step 2 spliceosome"/>
    <property type="evidence" value="ECO:0007669"/>
    <property type="project" value="TreeGrafter"/>
</dbReference>
<evidence type="ECO:0000256" key="5">
    <source>
        <dbReference type="ARBA" id="ARBA00022728"/>
    </source>
</evidence>
<proteinExistence type="inferred from homology"/>
<dbReference type="InterPro" id="IPR045075">
    <property type="entry name" value="Syf1-like"/>
</dbReference>
<keyword evidence="6" id="KW-0677">Repeat</keyword>
<organism evidence="14 15">
    <name type="scientific">Homarus americanus</name>
    <name type="common">American lobster</name>
    <dbReference type="NCBI Taxonomy" id="6706"/>
    <lineage>
        <taxon>Eukaryota</taxon>
        <taxon>Metazoa</taxon>
        <taxon>Ecdysozoa</taxon>
        <taxon>Arthropoda</taxon>
        <taxon>Crustacea</taxon>
        <taxon>Multicrustacea</taxon>
        <taxon>Malacostraca</taxon>
        <taxon>Eumalacostraca</taxon>
        <taxon>Eucarida</taxon>
        <taxon>Decapoda</taxon>
        <taxon>Pleocyemata</taxon>
        <taxon>Astacidea</taxon>
        <taxon>Nephropoidea</taxon>
        <taxon>Nephropidae</taxon>
        <taxon>Homarus</taxon>
    </lineage>
</organism>
<evidence type="ECO:0000256" key="4">
    <source>
        <dbReference type="ARBA" id="ARBA00022664"/>
    </source>
</evidence>
<dbReference type="PANTHER" id="PTHR11246">
    <property type="entry name" value="PRE-MRNA SPLICING FACTOR"/>
    <property type="match status" value="1"/>
</dbReference>
<comment type="caution">
    <text evidence="14">The sequence shown here is derived from an EMBL/GenBank/DDBJ whole genome shotgun (WGS) entry which is preliminary data.</text>
</comment>
<keyword evidence="4" id="KW-0507">mRNA processing</keyword>
<evidence type="ECO:0000259" key="11">
    <source>
        <dbReference type="Pfam" id="PF23220"/>
    </source>
</evidence>
<dbReference type="GO" id="GO:0000974">
    <property type="term" value="C:Prp19 complex"/>
    <property type="evidence" value="ECO:0007669"/>
    <property type="project" value="TreeGrafter"/>
</dbReference>
<gene>
    <name evidence="14" type="primary">fand-L</name>
    <name evidence="14" type="ORF">Hamer_G004661</name>
</gene>
<comment type="similarity">
    <text evidence="2">Belongs to the crooked-neck family.</text>
</comment>
<evidence type="ECO:0000256" key="3">
    <source>
        <dbReference type="ARBA" id="ARBA00011524"/>
    </source>
</evidence>
<evidence type="ECO:0000259" key="13">
    <source>
        <dbReference type="Pfam" id="PF23233"/>
    </source>
</evidence>
<evidence type="ECO:0000313" key="14">
    <source>
        <dbReference type="EMBL" id="KAG7164938.1"/>
    </source>
</evidence>
<reference evidence="14" key="1">
    <citation type="journal article" date="2021" name="Sci. Adv.">
        <title>The American lobster genome reveals insights on longevity, neural, and immune adaptations.</title>
        <authorList>
            <person name="Polinski J.M."/>
            <person name="Zimin A.V."/>
            <person name="Clark K.F."/>
            <person name="Kohn A.B."/>
            <person name="Sadowski N."/>
            <person name="Timp W."/>
            <person name="Ptitsyn A."/>
            <person name="Khanna P."/>
            <person name="Romanova D.Y."/>
            <person name="Williams P."/>
            <person name="Greenwood S.J."/>
            <person name="Moroz L.L."/>
            <person name="Walt D.R."/>
            <person name="Bodnar A.G."/>
        </authorList>
    </citation>
    <scope>NUCLEOTIDE SEQUENCE</scope>
    <source>
        <strain evidence="14">GMGI-L3</strain>
    </source>
</reference>
<dbReference type="Proteomes" id="UP000747542">
    <property type="component" value="Unassembled WGS sequence"/>
</dbReference>
<dbReference type="SUPFAM" id="SSF48452">
    <property type="entry name" value="TPR-like"/>
    <property type="match status" value="4"/>
</dbReference>
<evidence type="ECO:0000256" key="9">
    <source>
        <dbReference type="ARBA" id="ARBA00039472"/>
    </source>
</evidence>
<keyword evidence="15" id="KW-1185">Reference proteome</keyword>
<evidence type="ECO:0000256" key="8">
    <source>
        <dbReference type="ARBA" id="ARBA00023242"/>
    </source>
</evidence>
<dbReference type="AlphaFoldDB" id="A0A8J5K1Q9"/>
<dbReference type="Pfam" id="PF23220">
    <property type="entry name" value="HAT_Syf1_M"/>
    <property type="match status" value="1"/>
</dbReference>
<dbReference type="FunFam" id="1.25.40.10:FF:000137">
    <property type="entry name" value="Pre-mRNA-splicing factor syf1"/>
    <property type="match status" value="1"/>
</dbReference>
<accession>A0A8J5K1Q9</accession>
<dbReference type="InterPro" id="IPR055430">
    <property type="entry name" value="HAT_Syf1_CNRKL1_C"/>
</dbReference>
<dbReference type="SMART" id="SM00386">
    <property type="entry name" value="HAT"/>
    <property type="match status" value="12"/>
</dbReference>
<evidence type="ECO:0000313" key="15">
    <source>
        <dbReference type="Proteomes" id="UP000747542"/>
    </source>
</evidence>
<evidence type="ECO:0000256" key="10">
    <source>
        <dbReference type="ARBA" id="ARBA00067212"/>
    </source>
</evidence>
<feature type="domain" description="Pre-mRNA-splicing factor SYF1 central HAT repeats" evidence="11">
    <location>
        <begin position="154"/>
        <end position="357"/>
    </location>
</feature>
<dbReference type="Pfam" id="PF23231">
    <property type="entry name" value="HAT_Syf1_CNRKL1_C"/>
    <property type="match status" value="1"/>
</dbReference>
<dbReference type="GO" id="GO:0071014">
    <property type="term" value="C:post-mRNA release spliceosomal complex"/>
    <property type="evidence" value="ECO:0007669"/>
    <property type="project" value="TreeGrafter"/>
</dbReference>
<comment type="subcellular location">
    <subcellularLocation>
        <location evidence="1">Nucleus</location>
    </subcellularLocation>
</comment>
<dbReference type="InterPro" id="IPR055433">
    <property type="entry name" value="HAT_Syf1-like_N"/>
</dbReference>
<dbReference type="PANTHER" id="PTHR11246:SF5">
    <property type="entry name" value="PRE-MRNA-SPLICING FACTOR SYF1"/>
    <property type="match status" value="1"/>
</dbReference>
<dbReference type="InterPro" id="IPR003107">
    <property type="entry name" value="HAT"/>
</dbReference>
<evidence type="ECO:0000256" key="2">
    <source>
        <dbReference type="ARBA" id="ARBA00008644"/>
    </source>
</evidence>